<dbReference type="PIRSF" id="PIRSF018982">
    <property type="entry name" value="EutC"/>
    <property type="match status" value="1"/>
</dbReference>
<comment type="function">
    <text evidence="5">Catalyzes the deamination of various vicinal amino-alcohols to oxo compounds. Allows this organism to utilize ethanolamine as the sole source of nitrogen and carbon in the presence of external vitamin B12.</text>
</comment>
<evidence type="ECO:0000256" key="1">
    <source>
        <dbReference type="ARBA" id="ARBA00022628"/>
    </source>
</evidence>
<comment type="pathway">
    <text evidence="5">Amine and polyamine degradation; ethanolamine degradation.</text>
</comment>
<dbReference type="GO" id="GO:0009350">
    <property type="term" value="C:ethanolamine ammonia-lyase complex"/>
    <property type="evidence" value="ECO:0007669"/>
    <property type="project" value="UniProtKB-UniRule"/>
</dbReference>
<dbReference type="NCBIfam" id="NF003971">
    <property type="entry name" value="PRK05465.1"/>
    <property type="match status" value="1"/>
</dbReference>
<evidence type="ECO:0000313" key="7">
    <source>
        <dbReference type="Proteomes" id="UP000184085"/>
    </source>
</evidence>
<name>A0A1M4MWK2_9RHOB</name>
<dbReference type="Gene3D" id="1.10.30.40">
    <property type="entry name" value="Ethanolamine ammonia-lyase light chain (EutC), N-terminal domain"/>
    <property type="match status" value="1"/>
</dbReference>
<comment type="subunit">
    <text evidence="5">The basic unit is a heterodimer which dimerizes to form tetramers. The heterotetramers trimerize; 6 large subunits form a core ring with 6 small subunits projecting outwards.</text>
</comment>
<comment type="catalytic activity">
    <reaction evidence="5">
        <text>ethanolamine = acetaldehyde + NH4(+)</text>
        <dbReference type="Rhea" id="RHEA:15313"/>
        <dbReference type="ChEBI" id="CHEBI:15343"/>
        <dbReference type="ChEBI" id="CHEBI:28938"/>
        <dbReference type="ChEBI" id="CHEBI:57603"/>
        <dbReference type="EC" id="4.3.1.7"/>
    </reaction>
</comment>
<dbReference type="HAMAP" id="MF_00601">
    <property type="entry name" value="EutC"/>
    <property type="match status" value="1"/>
</dbReference>
<dbReference type="InterPro" id="IPR042255">
    <property type="entry name" value="EutC_N"/>
</dbReference>
<dbReference type="Gene3D" id="3.40.50.11240">
    <property type="entry name" value="Ethanolamine ammonia-lyase light chain (EutC)"/>
    <property type="match status" value="1"/>
</dbReference>
<proteinExistence type="inferred from homology"/>
<keyword evidence="2 5" id="KW-0456">Lyase</keyword>
<feature type="binding site" evidence="5">
    <location>
        <position position="180"/>
    </location>
    <ligand>
        <name>adenosylcob(III)alamin</name>
        <dbReference type="ChEBI" id="CHEBI:18408"/>
    </ligand>
</feature>
<evidence type="ECO:0000256" key="4">
    <source>
        <dbReference type="ARBA" id="ARBA00024446"/>
    </source>
</evidence>
<dbReference type="Proteomes" id="UP000184085">
    <property type="component" value="Unassembled WGS sequence"/>
</dbReference>
<dbReference type="GO" id="GO:0031471">
    <property type="term" value="C:ethanolamine degradation polyhedral organelle"/>
    <property type="evidence" value="ECO:0007669"/>
    <property type="project" value="UniProtKB-UniRule"/>
</dbReference>
<dbReference type="PANTHER" id="PTHR39330:SF1">
    <property type="entry name" value="ETHANOLAMINE AMMONIA-LYASE SMALL SUBUNIT"/>
    <property type="match status" value="1"/>
</dbReference>
<keyword evidence="4 5" id="KW-1283">Bacterial microcompartment</keyword>
<dbReference type="Pfam" id="PF05985">
    <property type="entry name" value="EutC"/>
    <property type="match status" value="1"/>
</dbReference>
<sequence length="248" mass="26522">MSTPPDLPRRIFTPDTLERLKRFTDARIGLGQAGAAQPTKTVLRFALDHAKARDAISSEFDIDGLTQAFANGPWPLIAESAVTSREEYLTRPDLGRVLSEASQDALEQAGTECDLCIVVADGLSSLAVNQNAAPLIKALTERLPNDLKLGTVLLRNGRVATGDKIALALKAKAVLTLIGERPGLSAADSLGAYLTWKPRVDTRDSERYCVSNIRKGGMETGAAADLIRTLFDQSRLAGRSGVALPSPD</sequence>
<keyword evidence="7" id="KW-1185">Reference proteome</keyword>
<comment type="subcellular location">
    <subcellularLocation>
        <location evidence="5">Bacterial microcompartment</location>
    </subcellularLocation>
</comment>
<gene>
    <name evidence="5" type="primary">eutC</name>
    <name evidence="6" type="ORF">KARMA_0301</name>
</gene>
<dbReference type="PANTHER" id="PTHR39330">
    <property type="entry name" value="ETHANOLAMINE AMMONIA-LYASE LIGHT CHAIN"/>
    <property type="match status" value="1"/>
</dbReference>
<dbReference type="GO" id="GO:0006520">
    <property type="term" value="P:amino acid metabolic process"/>
    <property type="evidence" value="ECO:0007669"/>
    <property type="project" value="InterPro"/>
</dbReference>
<feature type="binding site" evidence="5">
    <location>
        <position position="159"/>
    </location>
    <ligand>
        <name>adenosylcob(III)alamin</name>
        <dbReference type="ChEBI" id="CHEBI:18408"/>
    </ligand>
</feature>
<accession>A0A1M4MWK2</accession>
<dbReference type="EC" id="4.3.1.7" evidence="5"/>
<comment type="similarity">
    <text evidence="5">Belongs to the EutC family.</text>
</comment>
<evidence type="ECO:0000313" key="6">
    <source>
        <dbReference type="EMBL" id="SCM66128.1"/>
    </source>
</evidence>
<evidence type="ECO:0000256" key="2">
    <source>
        <dbReference type="ARBA" id="ARBA00023239"/>
    </source>
</evidence>
<reference evidence="7" key="1">
    <citation type="submission" date="2016-09" db="EMBL/GenBank/DDBJ databases">
        <authorList>
            <person name="Wibberg D."/>
        </authorList>
    </citation>
    <scope>NUCLEOTIDE SEQUENCE [LARGE SCALE GENOMIC DNA]</scope>
</reference>
<dbReference type="InterPro" id="IPR009246">
    <property type="entry name" value="EutC"/>
</dbReference>
<dbReference type="GO" id="GO:0008851">
    <property type="term" value="F:ethanolamine ammonia-lyase activity"/>
    <property type="evidence" value="ECO:0007669"/>
    <property type="project" value="UniProtKB-UniRule"/>
</dbReference>
<keyword evidence="1 5" id="KW-0846">Cobalamin</keyword>
<evidence type="ECO:0000256" key="3">
    <source>
        <dbReference type="ARBA" id="ARBA00023285"/>
    </source>
</evidence>
<keyword evidence="3 5" id="KW-0170">Cobalt</keyword>
<dbReference type="AlphaFoldDB" id="A0A1M4MWK2"/>
<feature type="binding site" evidence="5">
    <location>
        <position position="209"/>
    </location>
    <ligand>
        <name>adenosylcob(III)alamin</name>
        <dbReference type="ChEBI" id="CHEBI:18408"/>
    </ligand>
</feature>
<dbReference type="InterPro" id="IPR042251">
    <property type="entry name" value="EutC_C"/>
</dbReference>
<dbReference type="UniPathway" id="UPA00560"/>
<comment type="cofactor">
    <cofactor evidence="5">
        <name>adenosylcob(III)alamin</name>
        <dbReference type="ChEBI" id="CHEBI:18408"/>
    </cofactor>
    <text evidence="5">Binds between the large and small subunits.</text>
</comment>
<protein>
    <recommendedName>
        <fullName evidence="5">Ethanolamine ammonia-lyase small subunit</fullName>
        <shortName evidence="5">EAL small subunit</shortName>
        <ecNumber evidence="5">4.3.1.7</ecNumber>
    </recommendedName>
</protein>
<dbReference type="GO" id="GO:0031419">
    <property type="term" value="F:cobalamin binding"/>
    <property type="evidence" value="ECO:0007669"/>
    <property type="project" value="UniProtKB-UniRule"/>
</dbReference>
<organism evidence="6 7">
    <name type="scientific">Donghicola eburneus</name>
    <dbReference type="NCBI Taxonomy" id="393278"/>
    <lineage>
        <taxon>Bacteria</taxon>
        <taxon>Pseudomonadati</taxon>
        <taxon>Pseudomonadota</taxon>
        <taxon>Alphaproteobacteria</taxon>
        <taxon>Rhodobacterales</taxon>
        <taxon>Roseobacteraceae</taxon>
        <taxon>Donghicola</taxon>
    </lineage>
</organism>
<evidence type="ECO:0000256" key="5">
    <source>
        <dbReference type="HAMAP-Rule" id="MF_00601"/>
    </source>
</evidence>
<dbReference type="GO" id="GO:0046336">
    <property type="term" value="P:ethanolamine catabolic process"/>
    <property type="evidence" value="ECO:0007669"/>
    <property type="project" value="UniProtKB-UniRule"/>
</dbReference>
<dbReference type="EMBL" id="FMJB01000015">
    <property type="protein sequence ID" value="SCM66128.1"/>
    <property type="molecule type" value="Genomic_DNA"/>
</dbReference>
<dbReference type="RefSeq" id="WP_072702963.1">
    <property type="nucleotide sequence ID" value="NZ_FMJB01000015.1"/>
</dbReference>